<protein>
    <submittedName>
        <fullName evidence="4">Glycosyl transferase group 1</fullName>
    </submittedName>
</protein>
<feature type="transmembrane region" description="Helical" evidence="1">
    <location>
        <begin position="84"/>
        <end position="103"/>
    </location>
</feature>
<organism evidence="4 5">
    <name type="scientific">Candidatus Curtissbacteria bacterium GW2011_GWA1_41_11</name>
    <dbReference type="NCBI Taxonomy" id="1618409"/>
    <lineage>
        <taxon>Bacteria</taxon>
        <taxon>Candidatus Curtissiibacteriota</taxon>
    </lineage>
</organism>
<dbReference type="SUPFAM" id="SSF53756">
    <property type="entry name" value="UDP-Glycosyltransferase/glycogen phosphorylase"/>
    <property type="match status" value="1"/>
</dbReference>
<evidence type="ECO:0000259" key="2">
    <source>
        <dbReference type="Pfam" id="PF00534"/>
    </source>
</evidence>
<feature type="domain" description="Glycosyl transferase family 1" evidence="2">
    <location>
        <begin position="206"/>
        <end position="369"/>
    </location>
</feature>
<evidence type="ECO:0000313" key="5">
    <source>
        <dbReference type="Proteomes" id="UP000034854"/>
    </source>
</evidence>
<dbReference type="PATRIC" id="fig|1618409.3.peg.639"/>
<reference evidence="4 5" key="1">
    <citation type="journal article" date="2015" name="Nature">
        <title>rRNA introns, odd ribosomes, and small enigmatic genomes across a large radiation of phyla.</title>
        <authorList>
            <person name="Brown C.T."/>
            <person name="Hug L.A."/>
            <person name="Thomas B.C."/>
            <person name="Sharon I."/>
            <person name="Castelle C.J."/>
            <person name="Singh A."/>
            <person name="Wilkins M.J."/>
            <person name="Williams K.H."/>
            <person name="Banfield J.F."/>
        </authorList>
    </citation>
    <scope>NUCLEOTIDE SEQUENCE [LARGE SCALE GENOMIC DNA]</scope>
</reference>
<evidence type="ECO:0000313" key="4">
    <source>
        <dbReference type="EMBL" id="KKR86708.1"/>
    </source>
</evidence>
<feature type="domain" description="Glycosyltransferase subfamily 4-like N-terminal" evidence="3">
    <location>
        <begin position="24"/>
        <end position="189"/>
    </location>
</feature>
<comment type="caution">
    <text evidence="4">The sequence shown here is derived from an EMBL/GenBank/DDBJ whole genome shotgun (WGS) entry which is preliminary data.</text>
</comment>
<dbReference type="Pfam" id="PF00534">
    <property type="entry name" value="Glycos_transf_1"/>
    <property type="match status" value="1"/>
</dbReference>
<dbReference type="AlphaFoldDB" id="A0A0G0UCM3"/>
<name>A0A0G0UCM3_9BACT</name>
<gene>
    <name evidence="4" type="ORF">UU34_C0011G0014</name>
</gene>
<dbReference type="GO" id="GO:0016757">
    <property type="term" value="F:glycosyltransferase activity"/>
    <property type="evidence" value="ECO:0007669"/>
    <property type="project" value="InterPro"/>
</dbReference>
<dbReference type="CDD" id="cd03801">
    <property type="entry name" value="GT4_PimA-like"/>
    <property type="match status" value="1"/>
</dbReference>
<evidence type="ECO:0000256" key="1">
    <source>
        <dbReference type="SAM" id="Phobius"/>
    </source>
</evidence>
<dbReference type="Proteomes" id="UP000034854">
    <property type="component" value="Unassembled WGS sequence"/>
</dbReference>
<keyword evidence="4" id="KW-0808">Transferase</keyword>
<feature type="transmembrane region" description="Helical" evidence="1">
    <location>
        <begin position="115"/>
        <end position="136"/>
    </location>
</feature>
<sequence>MKVLFITSTFPRSDSDTQVPWLSHLILELCKRGIAPLVFAPSYKGLPSHTYRGIPVVRFRYAPAPLEILTHEEGAVFKLRQRPWLSVLSIFYLCAGLMGLIRLRKKQFDIVHVQWPFPNGILGLFAKLVFGAKLILTFHGAEFTLIRKVPLGNSILRYILSKADQVIANSTFTRDLIHQILRIPVYIIPFASTVSVGQRATFKRILSKKTFNILFVGRLIERKGVQYLIWAFERLHKKNSNVRLDVVGNGPLLTQIKEQVDACGLHGVVRLYENIGEKELVRFYQKSDLFVLPSIVDRWKDTEGLGVVLIEAMSFGIPVIASNVGGIPSVVKHYENGLLVPQKDPVALANAIDELIRNPNLAKRLGENGVSFVRKNYNWESIVGKTIRLYNNPYDNITGSYGKRRRAT</sequence>
<proteinExistence type="predicted"/>
<keyword evidence="1" id="KW-0812">Transmembrane</keyword>
<dbReference type="Pfam" id="PF13439">
    <property type="entry name" value="Glyco_transf_4"/>
    <property type="match status" value="1"/>
</dbReference>
<accession>A0A0G0UCM3</accession>
<evidence type="ECO:0000259" key="3">
    <source>
        <dbReference type="Pfam" id="PF13439"/>
    </source>
</evidence>
<dbReference type="InterPro" id="IPR028098">
    <property type="entry name" value="Glyco_trans_4-like_N"/>
</dbReference>
<keyword evidence="1" id="KW-1133">Transmembrane helix</keyword>
<keyword evidence="1" id="KW-0472">Membrane</keyword>
<dbReference type="PANTHER" id="PTHR12526">
    <property type="entry name" value="GLYCOSYLTRANSFERASE"/>
    <property type="match status" value="1"/>
</dbReference>
<dbReference type="Gene3D" id="3.40.50.2000">
    <property type="entry name" value="Glycogen Phosphorylase B"/>
    <property type="match status" value="2"/>
</dbReference>
<dbReference type="InterPro" id="IPR001296">
    <property type="entry name" value="Glyco_trans_1"/>
</dbReference>
<dbReference type="EMBL" id="LCAG01000011">
    <property type="protein sequence ID" value="KKR86708.1"/>
    <property type="molecule type" value="Genomic_DNA"/>
</dbReference>